<feature type="non-terminal residue" evidence="1">
    <location>
        <position position="1"/>
    </location>
</feature>
<keyword evidence="2" id="KW-1185">Reference proteome</keyword>
<accession>A0ABS3Q6W7</accession>
<dbReference type="RefSeq" id="WP_208150714.1">
    <property type="nucleotide sequence ID" value="NZ_JAGETV010000025.1"/>
</dbReference>
<protein>
    <submittedName>
        <fullName evidence="1">Uncharacterized protein</fullName>
    </submittedName>
</protein>
<sequence length="153" mass="15633">LPTDTENLDEGLNAVTTDVDDLLQGEQDLNGVLGSLLGGEPDETITAGSVDQVVDGATDVVDQLTAGLGLPTDSELLDDGVNALTSDVDDLLSDPSNLGQTVTDLLGDNGSVDQVINGATDVVTDITGIELAQLDATLDTVTTEVNNLVNSLI</sequence>
<name>A0ABS3Q6W7_9GAMM</name>
<proteinExistence type="predicted"/>
<reference evidence="1 2" key="1">
    <citation type="submission" date="2021-03" db="EMBL/GenBank/DDBJ databases">
        <title>Thiomicrorhabdus sp.nov.,novel sulfur-oxidizing bacteria isolated from coastal sediment.</title>
        <authorList>
            <person name="Liu X."/>
        </authorList>
    </citation>
    <scope>NUCLEOTIDE SEQUENCE [LARGE SCALE GENOMIC DNA]</scope>
    <source>
        <strain evidence="1 2">6S2-11</strain>
    </source>
</reference>
<dbReference type="Proteomes" id="UP000664835">
    <property type="component" value="Unassembled WGS sequence"/>
</dbReference>
<gene>
    <name evidence="1" type="ORF">J3998_10975</name>
</gene>
<evidence type="ECO:0000313" key="2">
    <source>
        <dbReference type="Proteomes" id="UP000664835"/>
    </source>
</evidence>
<organism evidence="1 2">
    <name type="scientific">Thiomicrorhabdus marina</name>
    <dbReference type="NCBI Taxonomy" id="2818442"/>
    <lineage>
        <taxon>Bacteria</taxon>
        <taxon>Pseudomonadati</taxon>
        <taxon>Pseudomonadota</taxon>
        <taxon>Gammaproteobacteria</taxon>
        <taxon>Thiotrichales</taxon>
        <taxon>Piscirickettsiaceae</taxon>
        <taxon>Thiomicrorhabdus</taxon>
    </lineage>
</organism>
<comment type="caution">
    <text evidence="1">The sequence shown here is derived from an EMBL/GenBank/DDBJ whole genome shotgun (WGS) entry which is preliminary data.</text>
</comment>
<dbReference type="EMBL" id="JAGETV010000025">
    <property type="protein sequence ID" value="MBO1928099.1"/>
    <property type="molecule type" value="Genomic_DNA"/>
</dbReference>
<evidence type="ECO:0000313" key="1">
    <source>
        <dbReference type="EMBL" id="MBO1928099.1"/>
    </source>
</evidence>